<reference evidence="1" key="2">
    <citation type="journal article" date="2017" name="Genome Announc.">
        <title>Twelve Complete Reference Genomes of Clinical Isolates in the Capnocytophaga Genus.</title>
        <authorList>
            <person name="Villarma A."/>
            <person name="Gulvik C.A."/>
            <person name="Rowe L.A."/>
            <person name="Sheth M."/>
            <person name="Juieng P."/>
            <person name="Nicholson A.C."/>
            <person name="Loparev V.N."/>
            <person name="McQuiston J.R."/>
        </authorList>
    </citation>
    <scope>NUCLEOTIDE SEQUENCE</scope>
    <source>
        <strain evidence="1">H2177</strain>
    </source>
</reference>
<proteinExistence type="predicted"/>
<evidence type="ECO:0000313" key="2">
    <source>
        <dbReference type="EMBL" id="MFK8294134.1"/>
    </source>
</evidence>
<dbReference type="KEGG" id="csto:CGC58_08435"/>
<evidence type="ECO:0000313" key="3">
    <source>
        <dbReference type="Proteomes" id="UP000217348"/>
    </source>
</evidence>
<organism evidence="1 3">
    <name type="scientific">Capnocytophaga stomatis</name>
    <dbReference type="NCBI Taxonomy" id="1848904"/>
    <lineage>
        <taxon>Bacteria</taxon>
        <taxon>Pseudomonadati</taxon>
        <taxon>Bacteroidota</taxon>
        <taxon>Flavobacteriia</taxon>
        <taxon>Flavobacteriales</taxon>
        <taxon>Flavobacteriaceae</taxon>
        <taxon>Capnocytophaga</taxon>
    </lineage>
</organism>
<keyword evidence="4" id="KW-1185">Reference proteome</keyword>
<reference evidence="2" key="4">
    <citation type="submission" date="2024-10" db="EMBL/GenBank/DDBJ databases">
        <authorList>
            <person name="Bergman P."/>
            <person name="Andersson A.F."/>
            <person name="Zangenah S."/>
            <person name="Abbasi N."/>
        </authorList>
    </citation>
    <scope>NUCLEOTIDE SEQUENCE</scope>
    <source>
        <strain evidence="2">W5</strain>
    </source>
</reference>
<evidence type="ECO:0000313" key="4">
    <source>
        <dbReference type="Proteomes" id="UP001622370"/>
    </source>
</evidence>
<sequence length="254" mass="29686">MFRLKKHYFDGIDAQGNAIILYYAELKLFGIKIPYTSYISSIEGIIKEKSILQKAKINEKCTSFENKKINVSGSWQTLESSISEILLSKNNKKLLWNCIIPKARFLLNFGDKKLTGFGYCEVLEMNFVPWKLPISVLKWGRFLSENHCIVWIEWQGESPLQKVFWNGKLIEKAIISDAEIYFPKTNAKLKFENPIIIKNETLSNIANKYFFLKPFFNKKFLQSRETKYKSPASLIFNNQSEKGFSLYETVLWKK</sequence>
<dbReference type="OrthoDB" id="1422574at2"/>
<dbReference type="EMBL" id="JBJGWJ010000008">
    <property type="protein sequence ID" value="MFK8294134.1"/>
    <property type="molecule type" value="Genomic_DNA"/>
</dbReference>
<dbReference type="EMBL" id="CP022387">
    <property type="protein sequence ID" value="ATA89754.1"/>
    <property type="molecule type" value="Genomic_DNA"/>
</dbReference>
<dbReference type="Proteomes" id="UP001622370">
    <property type="component" value="Unassembled WGS sequence"/>
</dbReference>
<dbReference type="Proteomes" id="UP000217348">
    <property type="component" value="Chromosome"/>
</dbReference>
<reference evidence="3" key="3">
    <citation type="submission" date="2017-06" db="EMBL/GenBank/DDBJ databases">
        <title>Capnocytophaga spp. assemblies.</title>
        <authorList>
            <person name="Gulvik C.A."/>
        </authorList>
    </citation>
    <scope>NUCLEOTIDE SEQUENCE [LARGE SCALE GENOMIC DNA]</scope>
    <source>
        <strain evidence="3">H2177</strain>
    </source>
</reference>
<protein>
    <submittedName>
        <fullName evidence="1">Uncharacterized protein</fullName>
    </submittedName>
</protein>
<dbReference type="RefSeq" id="WP_095896325.1">
    <property type="nucleotide sequence ID" value="NZ_CP022387.1"/>
</dbReference>
<accession>A0A250FXE3</accession>
<evidence type="ECO:0000313" key="1">
    <source>
        <dbReference type="EMBL" id="ATA89754.1"/>
    </source>
</evidence>
<name>A0A250FXE3_9FLAO</name>
<gene>
    <name evidence="2" type="ORF">ACI76L_10095</name>
    <name evidence="1" type="ORF">CGC58_08435</name>
</gene>
<dbReference type="AlphaFoldDB" id="A0A250FXE3"/>
<reference evidence="2 4" key="1">
    <citation type="journal article" date="2016" name="Sci. Rep.">
        <title>Whole genome sequencing identifies a novel species of the genus Capnocytophaga isolated from dog and cat bite wounds in humans.</title>
        <authorList>
            <person name="Zangenah S."/>
            <person name="Abbasi N."/>
            <person name="Andersson A.F."/>
            <person name="Bergman P."/>
        </authorList>
    </citation>
    <scope>NUCLEOTIDE SEQUENCE [LARGE SCALE GENOMIC DNA]</scope>
    <source>
        <strain evidence="2 4">W5</strain>
    </source>
</reference>